<evidence type="ECO:0000313" key="2">
    <source>
        <dbReference type="Proteomes" id="UP000886595"/>
    </source>
</evidence>
<evidence type="ECO:0000313" key="1">
    <source>
        <dbReference type="EMBL" id="KAG2258354.1"/>
    </source>
</evidence>
<gene>
    <name evidence="1" type="ORF">Bca52824_077648</name>
</gene>
<sequence>MFGSCEISDYESYGLSHIEKEAYISIISSLGTSMNLRSVECQTRNIESFFVQSVCLSALAHYLIKQVVVRENVCDECL</sequence>
<keyword evidence="2" id="KW-1185">Reference proteome</keyword>
<dbReference type="EMBL" id="JAAMPC010000015">
    <property type="protein sequence ID" value="KAG2258354.1"/>
    <property type="molecule type" value="Genomic_DNA"/>
</dbReference>
<organism evidence="1 2">
    <name type="scientific">Brassica carinata</name>
    <name type="common">Ethiopian mustard</name>
    <name type="synonym">Abyssinian cabbage</name>
    <dbReference type="NCBI Taxonomy" id="52824"/>
    <lineage>
        <taxon>Eukaryota</taxon>
        <taxon>Viridiplantae</taxon>
        <taxon>Streptophyta</taxon>
        <taxon>Embryophyta</taxon>
        <taxon>Tracheophyta</taxon>
        <taxon>Spermatophyta</taxon>
        <taxon>Magnoliopsida</taxon>
        <taxon>eudicotyledons</taxon>
        <taxon>Gunneridae</taxon>
        <taxon>Pentapetalae</taxon>
        <taxon>rosids</taxon>
        <taxon>malvids</taxon>
        <taxon>Brassicales</taxon>
        <taxon>Brassicaceae</taxon>
        <taxon>Brassiceae</taxon>
        <taxon>Brassica</taxon>
    </lineage>
</organism>
<name>A0A8X7PZE7_BRACI</name>
<reference evidence="1 2" key="1">
    <citation type="submission" date="2020-02" db="EMBL/GenBank/DDBJ databases">
        <authorList>
            <person name="Ma Q."/>
            <person name="Huang Y."/>
            <person name="Song X."/>
            <person name="Pei D."/>
        </authorList>
    </citation>
    <scope>NUCLEOTIDE SEQUENCE [LARGE SCALE GENOMIC DNA]</scope>
    <source>
        <strain evidence="1">Sxm20200214</strain>
        <tissue evidence="1">Leaf</tissue>
    </source>
</reference>
<proteinExistence type="predicted"/>
<comment type="caution">
    <text evidence="1">The sequence shown here is derived from an EMBL/GenBank/DDBJ whole genome shotgun (WGS) entry which is preliminary data.</text>
</comment>
<dbReference type="AlphaFoldDB" id="A0A8X7PZE7"/>
<dbReference type="Proteomes" id="UP000886595">
    <property type="component" value="Unassembled WGS sequence"/>
</dbReference>
<accession>A0A8X7PZE7</accession>
<protein>
    <submittedName>
        <fullName evidence="1">Uncharacterized protein</fullName>
    </submittedName>
</protein>